<feature type="compositionally biased region" description="Basic and acidic residues" evidence="1">
    <location>
        <begin position="310"/>
        <end position="329"/>
    </location>
</feature>
<feature type="region of interest" description="Disordered" evidence="1">
    <location>
        <begin position="386"/>
        <end position="415"/>
    </location>
</feature>
<dbReference type="Proteomes" id="UP000271337">
    <property type="component" value="Unassembled WGS sequence"/>
</dbReference>
<evidence type="ECO:0000313" key="3">
    <source>
        <dbReference type="EMBL" id="RMY00119.1"/>
    </source>
</evidence>
<organism evidence="3 7">
    <name type="scientific">Hortaea werneckii</name>
    <name type="common">Black yeast</name>
    <name type="synonym">Cladosporium werneckii</name>
    <dbReference type="NCBI Taxonomy" id="91943"/>
    <lineage>
        <taxon>Eukaryota</taxon>
        <taxon>Fungi</taxon>
        <taxon>Dikarya</taxon>
        <taxon>Ascomycota</taxon>
        <taxon>Pezizomycotina</taxon>
        <taxon>Dothideomycetes</taxon>
        <taxon>Dothideomycetidae</taxon>
        <taxon>Mycosphaerellales</taxon>
        <taxon>Teratosphaeriaceae</taxon>
        <taxon>Hortaea</taxon>
    </lineage>
</organism>
<dbReference type="AlphaFoldDB" id="A0A3M6YAY1"/>
<dbReference type="EMBL" id="QWIJ01001774">
    <property type="protein sequence ID" value="RMX73574.1"/>
    <property type="molecule type" value="Genomic_DNA"/>
</dbReference>
<accession>A0A3M6YAY1</accession>
<sequence>MDEDGETVIGRCPLPEVAEALGPFIKPRDEVSRIRQELQSYLQKQAGSADVPLSTANITASSERDVLSPGPALSGVRKAYLQALRAHSEAQNKHDTLRADLRRLSAGALDENKKTTTSTSVTENHLPLLRQRERQRKLQAIQRAFEGISSTGKAATNVHIDDLVRQKAGDLPAPPSVQQSTYTEKPDVDSSVLELKKAIIATKRRVDLLTTSDSRSNDGTSRKTPFEVAGLQAALQELTVWMEDQLSVIGSAEGDSQAAPPTPPTGEQATSGATSSSVEDIGALYEDYIDARERLITTINSPPSTTTTPDESRSMSRSPPNRDIERRASPAETLLPHIRRLASTKWNEQALLQQSAYLRRQISTAEGEDQRLILRLADESHIVQPGASKGKDWAEAGREASRATTEAASERLKVGEKATASARKALEEIEHVPKVFEDSSFRA</sequence>
<dbReference type="OrthoDB" id="5402392at2759"/>
<evidence type="ECO:0000313" key="5">
    <source>
        <dbReference type="Proteomes" id="UP000271337"/>
    </source>
</evidence>
<evidence type="ECO:0000256" key="1">
    <source>
        <dbReference type="SAM" id="MobiDB-lite"/>
    </source>
</evidence>
<feature type="compositionally biased region" description="Basic and acidic residues" evidence="1">
    <location>
        <begin position="389"/>
        <end position="401"/>
    </location>
</feature>
<evidence type="ECO:0000313" key="4">
    <source>
        <dbReference type="EMBL" id="RMY18553.1"/>
    </source>
</evidence>
<feature type="region of interest" description="Disordered" evidence="1">
    <location>
        <begin position="296"/>
        <end position="332"/>
    </location>
</feature>
<dbReference type="EMBL" id="QWIL01000463">
    <property type="protein sequence ID" value="RMY18553.1"/>
    <property type="molecule type" value="Genomic_DNA"/>
</dbReference>
<feature type="compositionally biased region" description="Polar residues" evidence="1">
    <location>
        <begin position="265"/>
        <end position="277"/>
    </location>
</feature>
<dbReference type="Proteomes" id="UP000282582">
    <property type="component" value="Unassembled WGS sequence"/>
</dbReference>
<evidence type="ECO:0000313" key="6">
    <source>
        <dbReference type="Proteomes" id="UP000281245"/>
    </source>
</evidence>
<dbReference type="Proteomes" id="UP000281245">
    <property type="component" value="Unassembled WGS sequence"/>
</dbReference>
<feature type="compositionally biased region" description="Low complexity" evidence="1">
    <location>
        <begin position="296"/>
        <end position="309"/>
    </location>
</feature>
<evidence type="ECO:0000313" key="2">
    <source>
        <dbReference type="EMBL" id="RMX73574.1"/>
    </source>
</evidence>
<evidence type="ECO:0000313" key="7">
    <source>
        <dbReference type="Proteomes" id="UP000282582"/>
    </source>
</evidence>
<comment type="caution">
    <text evidence="3">The sequence shown here is derived from an EMBL/GenBank/DDBJ whole genome shotgun (WGS) entry which is preliminary data.</text>
</comment>
<name>A0A3M6YAY1_HORWE</name>
<dbReference type="EMBL" id="QWIK01000861">
    <property type="protein sequence ID" value="RMY00119.1"/>
    <property type="molecule type" value="Genomic_DNA"/>
</dbReference>
<reference evidence="5 6" key="1">
    <citation type="journal article" date="2018" name="BMC Genomics">
        <title>Genomic evidence for intraspecific hybridization in a clonal and extremely halotolerant yeast.</title>
        <authorList>
            <person name="Gostincar C."/>
            <person name="Stajich J.E."/>
            <person name="Zupancic J."/>
            <person name="Zalar P."/>
            <person name="Gunde-Cimerman N."/>
        </authorList>
    </citation>
    <scope>NUCLEOTIDE SEQUENCE [LARGE SCALE GENOMIC DNA]</scope>
    <source>
        <strain evidence="3 7">EXF-6654</strain>
        <strain evidence="2 6">EXF-6656</strain>
        <strain evidence="4 5">EXF-6669</strain>
    </source>
</reference>
<proteinExistence type="predicted"/>
<protein>
    <submittedName>
        <fullName evidence="3">Uncharacterized protein</fullName>
    </submittedName>
</protein>
<feature type="region of interest" description="Disordered" evidence="1">
    <location>
        <begin position="253"/>
        <end position="277"/>
    </location>
</feature>
<gene>
    <name evidence="4" type="ORF">D0867_05253</name>
    <name evidence="3" type="ORF">D0868_09180</name>
    <name evidence="2" type="ORF">D0869_13468</name>
</gene>